<organism evidence="2 3">
    <name type="scientific">Camellia sinensis</name>
    <name type="common">Tea plant</name>
    <name type="synonym">Thea sinensis</name>
    <dbReference type="NCBI Taxonomy" id="4442"/>
    <lineage>
        <taxon>Eukaryota</taxon>
        <taxon>Viridiplantae</taxon>
        <taxon>Streptophyta</taxon>
        <taxon>Embryophyta</taxon>
        <taxon>Tracheophyta</taxon>
        <taxon>Spermatophyta</taxon>
        <taxon>Magnoliopsida</taxon>
        <taxon>eudicotyledons</taxon>
        <taxon>Gunneridae</taxon>
        <taxon>Pentapetalae</taxon>
        <taxon>asterids</taxon>
        <taxon>Ericales</taxon>
        <taxon>Theaceae</taxon>
        <taxon>Camellia</taxon>
    </lineage>
</organism>
<comment type="caution">
    <text evidence="2">The sequence shown here is derived from an EMBL/GenBank/DDBJ whole genome shotgun (WGS) entry which is preliminary data.</text>
</comment>
<gene>
    <name evidence="2" type="ORF">HYC85_017619</name>
</gene>
<dbReference type="Proteomes" id="UP000593564">
    <property type="component" value="Unassembled WGS sequence"/>
</dbReference>
<evidence type="ECO:0000256" key="1">
    <source>
        <dbReference type="SAM" id="MobiDB-lite"/>
    </source>
</evidence>
<proteinExistence type="predicted"/>
<evidence type="ECO:0000313" key="3">
    <source>
        <dbReference type="Proteomes" id="UP000593564"/>
    </source>
</evidence>
<name>A0A7J7GRX7_CAMSI</name>
<dbReference type="EMBL" id="JACBKZ010000008">
    <property type="protein sequence ID" value="KAF5943542.1"/>
    <property type="molecule type" value="Genomic_DNA"/>
</dbReference>
<reference evidence="3" key="1">
    <citation type="journal article" date="2020" name="Nat. Commun.">
        <title>Genome assembly of wild tea tree DASZ reveals pedigree and selection history of tea varieties.</title>
        <authorList>
            <person name="Zhang W."/>
            <person name="Zhang Y."/>
            <person name="Qiu H."/>
            <person name="Guo Y."/>
            <person name="Wan H."/>
            <person name="Zhang X."/>
            <person name="Scossa F."/>
            <person name="Alseekh S."/>
            <person name="Zhang Q."/>
            <person name="Wang P."/>
            <person name="Xu L."/>
            <person name="Schmidt M.H."/>
            <person name="Jia X."/>
            <person name="Li D."/>
            <person name="Zhu A."/>
            <person name="Guo F."/>
            <person name="Chen W."/>
            <person name="Ni D."/>
            <person name="Usadel B."/>
            <person name="Fernie A.R."/>
            <person name="Wen W."/>
        </authorList>
    </citation>
    <scope>NUCLEOTIDE SEQUENCE [LARGE SCALE GENOMIC DNA]</scope>
    <source>
        <strain evidence="3">cv. G240</strain>
    </source>
</reference>
<reference evidence="2 3" key="2">
    <citation type="submission" date="2020-07" db="EMBL/GenBank/DDBJ databases">
        <title>Genome assembly of wild tea tree DASZ reveals pedigree and selection history of tea varieties.</title>
        <authorList>
            <person name="Zhang W."/>
        </authorList>
    </citation>
    <scope>NUCLEOTIDE SEQUENCE [LARGE SCALE GENOMIC DNA]</scope>
    <source>
        <strain evidence="3">cv. G240</strain>
        <tissue evidence="2">Leaf</tissue>
    </source>
</reference>
<evidence type="ECO:0000313" key="2">
    <source>
        <dbReference type="EMBL" id="KAF5943542.1"/>
    </source>
</evidence>
<keyword evidence="3" id="KW-1185">Reference proteome</keyword>
<sequence length="348" mass="39421">MTRAKGHVSVITKIVLARELRLALLCDTHTHKYRLICKNWNISIHCGKASHMVRDCPLRSDDVNRPATSSAGSTSVARSRAASYLICLLCMFALEPSVSAWPGLSDDCLESFCQPAFVPPEEIPYVLWSCFVNNFWESKVLRSSETSCARATVCVCKTSEEFSSNPSKKMSQSNDEIKLSRVNHSISIESTLINKKRLQRPKPVEKKIVFRFGAILPFDSNLLFHAPYRSDFEGEVMLSHPPGKRVPWVRRLPLRDRGALISCNPKESSGHSLTQTEEESFLDSVRHQFVNRRWVRTTRGSSRRLVKIENLERLSESDPEIMANNASHRGTRNPLYDGDNEESTGFNH</sequence>
<feature type="region of interest" description="Disordered" evidence="1">
    <location>
        <begin position="319"/>
        <end position="348"/>
    </location>
</feature>
<dbReference type="AlphaFoldDB" id="A0A7J7GRX7"/>
<protein>
    <submittedName>
        <fullName evidence="2">Uncharacterized protein</fullName>
    </submittedName>
</protein>
<accession>A0A7J7GRX7</accession>